<evidence type="ECO:0000313" key="3">
    <source>
        <dbReference type="Proteomes" id="UP000324748"/>
    </source>
</evidence>
<proteinExistence type="predicted"/>
<feature type="region of interest" description="Disordered" evidence="1">
    <location>
        <begin position="1"/>
        <end position="50"/>
    </location>
</feature>
<comment type="caution">
    <text evidence="2">The sequence shown here is derived from an EMBL/GenBank/DDBJ whole genome shotgun (WGS) entry which is preliminary data.</text>
</comment>
<dbReference type="AlphaFoldDB" id="A0A5B0PBE3"/>
<protein>
    <submittedName>
        <fullName evidence="2">Uncharacterized protein</fullName>
    </submittedName>
</protein>
<dbReference type="OrthoDB" id="6507260at2759"/>
<organism evidence="2 3">
    <name type="scientific">Puccinia graminis f. sp. tritici</name>
    <dbReference type="NCBI Taxonomy" id="56615"/>
    <lineage>
        <taxon>Eukaryota</taxon>
        <taxon>Fungi</taxon>
        <taxon>Dikarya</taxon>
        <taxon>Basidiomycota</taxon>
        <taxon>Pucciniomycotina</taxon>
        <taxon>Pucciniomycetes</taxon>
        <taxon>Pucciniales</taxon>
        <taxon>Pucciniaceae</taxon>
        <taxon>Puccinia</taxon>
    </lineage>
</organism>
<feature type="compositionally biased region" description="Polar residues" evidence="1">
    <location>
        <begin position="1"/>
        <end position="27"/>
    </location>
</feature>
<evidence type="ECO:0000256" key="1">
    <source>
        <dbReference type="SAM" id="MobiDB-lite"/>
    </source>
</evidence>
<name>A0A5B0PBE3_PUCGR</name>
<dbReference type="EMBL" id="VSWC01000066">
    <property type="protein sequence ID" value="KAA1097930.1"/>
    <property type="molecule type" value="Genomic_DNA"/>
</dbReference>
<sequence length="440" mass="50315">MAFSQAQDGPTLPTTNPASTGIFSGNQNNPNMNIDPPIIPPLLPPPPIRTSHTRVRHYRERYGAHQNNQQNDNPVGTAYTKAYQTQETVQSHFSDDSDDTVKPSLVQRKLKWVKKICHFVKNKTSKKKSDQPTLKQQHLEIQLPVECKTPQLLFQTKPKSEYVGPTINYTEPMTDYTEPMTDYTEPMTDYTEPMMDYTEPIVDTAATTIKLPDLMEEWKAASAKVMDTPLELAHTGIEIPGMVLDGLDAENYVDHEEILDQSVHQVKELDQSTHLNKNYVKLLLTENLAEDLEFPKASEFLWIQNINTHQRKLFNKQLFKPYLDAYGLFEVFNKIPQHLGHNTTEPEENEETFVLPPALGLSDNSTTIKNLLEKVIQLNSLVELEDSIISLYHFRAPKILLFRFQLLEEIILQLLLKIPPDRFGQLYTAFHIPRIVVGVG</sequence>
<dbReference type="Proteomes" id="UP000324748">
    <property type="component" value="Unassembled WGS sequence"/>
</dbReference>
<keyword evidence="3" id="KW-1185">Reference proteome</keyword>
<accession>A0A5B0PBE3</accession>
<feature type="compositionally biased region" description="Pro residues" evidence="1">
    <location>
        <begin position="37"/>
        <end position="48"/>
    </location>
</feature>
<evidence type="ECO:0000313" key="2">
    <source>
        <dbReference type="EMBL" id="KAA1097930.1"/>
    </source>
</evidence>
<gene>
    <name evidence="2" type="ORF">PGT21_024093</name>
</gene>
<reference evidence="2 3" key="1">
    <citation type="submission" date="2019-05" db="EMBL/GenBank/DDBJ databases">
        <title>Emergence of the Ug99 lineage of the wheat stem rust pathogen through somatic hybridization.</title>
        <authorList>
            <person name="Li F."/>
            <person name="Upadhyaya N.M."/>
            <person name="Sperschneider J."/>
            <person name="Matny O."/>
            <person name="Nguyen-Phuc H."/>
            <person name="Mago R."/>
            <person name="Raley C."/>
            <person name="Miller M.E."/>
            <person name="Silverstein K.A.T."/>
            <person name="Henningsen E."/>
            <person name="Hirsch C.D."/>
            <person name="Visser B."/>
            <person name="Pretorius Z.A."/>
            <person name="Steffenson B.J."/>
            <person name="Schwessinger B."/>
            <person name="Dodds P.N."/>
            <person name="Figueroa M."/>
        </authorList>
    </citation>
    <scope>NUCLEOTIDE SEQUENCE [LARGE SCALE GENOMIC DNA]</scope>
    <source>
        <strain evidence="2">21-0</strain>
    </source>
</reference>